<name>A0A9D2S214_9FIRM</name>
<organism evidence="2 3">
    <name type="scientific">Candidatus Gemmiger avicola</name>
    <dbReference type="NCBI Taxonomy" id="2838605"/>
    <lineage>
        <taxon>Bacteria</taxon>
        <taxon>Bacillati</taxon>
        <taxon>Bacillota</taxon>
        <taxon>Clostridia</taxon>
        <taxon>Eubacteriales</taxon>
        <taxon>Gemmiger</taxon>
    </lineage>
</organism>
<feature type="transmembrane region" description="Helical" evidence="1">
    <location>
        <begin position="427"/>
        <end position="446"/>
    </location>
</feature>
<dbReference type="EMBL" id="DWYG01000009">
    <property type="protein sequence ID" value="HJB41012.1"/>
    <property type="molecule type" value="Genomic_DNA"/>
</dbReference>
<dbReference type="Proteomes" id="UP000886803">
    <property type="component" value="Unassembled WGS sequence"/>
</dbReference>
<reference evidence="2" key="2">
    <citation type="submission" date="2021-04" db="EMBL/GenBank/DDBJ databases">
        <authorList>
            <person name="Gilroy R."/>
        </authorList>
    </citation>
    <scope>NUCLEOTIDE SEQUENCE</scope>
    <source>
        <strain evidence="2">ChiBcec8-13705</strain>
    </source>
</reference>
<keyword evidence="1" id="KW-0812">Transmembrane</keyword>
<feature type="transmembrane region" description="Helical" evidence="1">
    <location>
        <begin position="68"/>
        <end position="87"/>
    </location>
</feature>
<feature type="transmembrane region" description="Helical" evidence="1">
    <location>
        <begin position="482"/>
        <end position="504"/>
    </location>
</feature>
<dbReference type="AlphaFoldDB" id="A0A9D2S214"/>
<protein>
    <submittedName>
        <fullName evidence="2">Uncharacterized protein</fullName>
    </submittedName>
</protein>
<evidence type="ECO:0000313" key="3">
    <source>
        <dbReference type="Proteomes" id="UP000886803"/>
    </source>
</evidence>
<feature type="transmembrane region" description="Helical" evidence="1">
    <location>
        <begin position="245"/>
        <end position="262"/>
    </location>
</feature>
<feature type="transmembrane region" description="Helical" evidence="1">
    <location>
        <begin position="214"/>
        <end position="233"/>
    </location>
</feature>
<proteinExistence type="predicted"/>
<feature type="transmembrane region" description="Helical" evidence="1">
    <location>
        <begin position="341"/>
        <end position="362"/>
    </location>
</feature>
<feature type="transmembrane region" description="Helical" evidence="1">
    <location>
        <begin position="6"/>
        <end position="27"/>
    </location>
</feature>
<feature type="transmembrane region" description="Helical" evidence="1">
    <location>
        <begin position="374"/>
        <end position="390"/>
    </location>
</feature>
<sequence length="669" mass="72027">MDLGLMIGAAASVCYLAVFLAAGLLAARRALPGASAGVVIPLGCGFGVSLLAALPGALGWALGFRLPAAALAGALAAGIGVLLWRGVPAALLRARPAASRADMEPAPTRKIHGKLPRDAADHALWACVLPLLAVTIYLLHTHILHLVDGGYHTGQSCYGDLALHLAYIKSIAVRGVLPPVEPMLAGDLPMGYPFLCESVSSVFLLFGAPLRLAYLLPLLPGLVAVYGMAWQLARAVLGGAGKACLAFWLFFMGSGFGFAYFLSSAADFASIFTGYYTTPTNYTDKNILWVNPVVDLLVPQRATLLGWCVLFPALYLLWRFAMQSDRRLWPWLAALVLPLPLLQTHSALALVLCCLVCGVYTLAARPKEKPLRDVIVPWAGLALVCGGIWLPETLGTVVGHAVTGENMLRLHFNWSNNPDGTLTDNYFWFYIKNIGLVFLLLLPAFVRAKPKQRWFYGGGLAIWALAECVVFQTNLYDNNKLLYIWHLLGCILVANLLVDLAAVIRALPWRAVAMSGCCFLGMFGSVLTFGRELLSDYGQWSAGDIALAAYVDENAAPDALFVTSDSHLAPVCSLAGRQILCGSATFLYFHGLDYSNQYNALAALYTNPDEATLAAWGVDYVVFDASLSAEWAASETWYAARYPLWYEGDGGRIYAVSGESAAGENSTNE</sequence>
<feature type="transmembrane region" description="Helical" evidence="1">
    <location>
        <begin position="190"/>
        <end position="207"/>
    </location>
</feature>
<keyword evidence="1" id="KW-1133">Transmembrane helix</keyword>
<gene>
    <name evidence="2" type="ORF">H9945_00770</name>
</gene>
<feature type="transmembrane region" description="Helical" evidence="1">
    <location>
        <begin position="304"/>
        <end position="321"/>
    </location>
</feature>
<evidence type="ECO:0000313" key="2">
    <source>
        <dbReference type="EMBL" id="HJB41012.1"/>
    </source>
</evidence>
<reference evidence="2" key="1">
    <citation type="journal article" date="2021" name="PeerJ">
        <title>Extensive microbial diversity within the chicken gut microbiome revealed by metagenomics and culture.</title>
        <authorList>
            <person name="Gilroy R."/>
            <person name="Ravi A."/>
            <person name="Getino M."/>
            <person name="Pursley I."/>
            <person name="Horton D.L."/>
            <person name="Alikhan N.F."/>
            <person name="Baker D."/>
            <person name="Gharbi K."/>
            <person name="Hall N."/>
            <person name="Watson M."/>
            <person name="Adriaenssens E.M."/>
            <person name="Foster-Nyarko E."/>
            <person name="Jarju S."/>
            <person name="Secka A."/>
            <person name="Antonio M."/>
            <person name="Oren A."/>
            <person name="Chaudhuri R.R."/>
            <person name="La Ragione R."/>
            <person name="Hildebrand F."/>
            <person name="Pallen M.J."/>
        </authorList>
    </citation>
    <scope>NUCLEOTIDE SEQUENCE</scope>
    <source>
        <strain evidence="2">ChiBcec8-13705</strain>
    </source>
</reference>
<feature type="transmembrane region" description="Helical" evidence="1">
    <location>
        <begin position="39"/>
        <end position="62"/>
    </location>
</feature>
<keyword evidence="1" id="KW-0472">Membrane</keyword>
<evidence type="ECO:0000256" key="1">
    <source>
        <dbReference type="SAM" id="Phobius"/>
    </source>
</evidence>
<feature type="transmembrane region" description="Helical" evidence="1">
    <location>
        <begin position="453"/>
        <end position="476"/>
    </location>
</feature>
<feature type="transmembrane region" description="Helical" evidence="1">
    <location>
        <begin position="511"/>
        <end position="530"/>
    </location>
</feature>
<comment type="caution">
    <text evidence="2">The sequence shown here is derived from an EMBL/GenBank/DDBJ whole genome shotgun (WGS) entry which is preliminary data.</text>
</comment>
<accession>A0A9D2S214</accession>
<feature type="transmembrane region" description="Helical" evidence="1">
    <location>
        <begin position="119"/>
        <end position="139"/>
    </location>
</feature>